<gene>
    <name evidence="2" type="ORF">TM448A00093_0050</name>
</gene>
<dbReference type="AlphaFoldDB" id="A0A6H1ZAV5"/>
<feature type="domain" description="Phage terminase large subunit GpA ATPase" evidence="1">
    <location>
        <begin position="114"/>
        <end position="293"/>
    </location>
</feature>
<sequence>MPLTHNDLVPVDVWGTYEKLFNACDIDIGLSISEWISTYTSINGEPFSWLGYEYLIQPVNDMYPRQAIKKPAQVGASEAFARKMFAILLRYSLTPYYYIDQGTERCLWGINGIYSFPNTDDVRKFSKDRLMTDIISTSDTLRDAMKGSSSEAIDQIGVYNSFCYLTGRRTDAGNQSIPAEVVFVDEYDRPLTGDQKILGALKARVKNAKIFGNEYYRGLVVGYATPTYPDETGALIDGQYFLSDQHKWLVKCTRCNEWQETIEPDSIANYYEKGDKRPDKDPYWMCLKCKREFDFSEIGQWKKTDPLTTHNAQWVAEYPSRTKNGDGIRGYQIPFATLKNTAKAILTMRDEDYKHSIADYYNYGLGQAYRDNSIGITEEDFLKNIVEDAKWGYNDETAPHVIGIDQGCYITVQKLKPNSQTDINPKGIWITVHAEYCPEVMAFSKAIKETSGELKVFKGRISTMIDYWKPEVVIIDHLPNTASSESLAEEYPEVVWLNDSKGNALERIKFDKTDEDDNLIHRITENKHYAIDQLFDEIRNHKIEFATGGDDEFATLRTHCKNVKKVIDGTTFTYVSFGPDHYCQSLKMASEAAELYTKLKPRIKRAGILIIGGFAIKK</sequence>
<dbReference type="GO" id="GO:0016887">
    <property type="term" value="F:ATP hydrolysis activity"/>
    <property type="evidence" value="ECO:0007669"/>
    <property type="project" value="InterPro"/>
</dbReference>
<proteinExistence type="predicted"/>
<reference evidence="2" key="1">
    <citation type="submission" date="2020-03" db="EMBL/GenBank/DDBJ databases">
        <title>The deep terrestrial virosphere.</title>
        <authorList>
            <person name="Holmfeldt K."/>
            <person name="Nilsson E."/>
            <person name="Simone D."/>
            <person name="Lopez-Fernandez M."/>
            <person name="Wu X."/>
            <person name="de Brujin I."/>
            <person name="Lundin D."/>
            <person name="Andersson A."/>
            <person name="Bertilsson S."/>
            <person name="Dopson M."/>
        </authorList>
    </citation>
    <scope>NUCLEOTIDE SEQUENCE</scope>
    <source>
        <strain evidence="2">TM448A00093</strain>
    </source>
</reference>
<organism evidence="2">
    <name type="scientific">viral metagenome</name>
    <dbReference type="NCBI Taxonomy" id="1070528"/>
    <lineage>
        <taxon>unclassified sequences</taxon>
        <taxon>metagenomes</taxon>
        <taxon>organismal metagenomes</taxon>
    </lineage>
</organism>
<protein>
    <submittedName>
        <fullName evidence="2">Putative terminase</fullName>
    </submittedName>
</protein>
<dbReference type="Pfam" id="PF05876">
    <property type="entry name" value="GpA_ATPase"/>
    <property type="match status" value="1"/>
</dbReference>
<evidence type="ECO:0000259" key="1">
    <source>
        <dbReference type="Pfam" id="PF05876"/>
    </source>
</evidence>
<dbReference type="EMBL" id="MT143975">
    <property type="protein sequence ID" value="QJA44320.1"/>
    <property type="molecule type" value="Genomic_DNA"/>
</dbReference>
<evidence type="ECO:0000313" key="2">
    <source>
        <dbReference type="EMBL" id="QJA44320.1"/>
    </source>
</evidence>
<dbReference type="InterPro" id="IPR046453">
    <property type="entry name" value="GpA_ATPase"/>
</dbReference>
<name>A0A6H1ZAV5_9ZZZZ</name>
<accession>A0A6H1ZAV5</accession>